<evidence type="ECO:0000259" key="2">
    <source>
        <dbReference type="Pfam" id="PF16178"/>
    </source>
</evidence>
<dbReference type="AlphaFoldDB" id="A0A7R8ZPA1"/>
<dbReference type="GO" id="GO:0046983">
    <property type="term" value="F:protein dimerization activity"/>
    <property type="evidence" value="ECO:0007669"/>
    <property type="project" value="InterPro"/>
</dbReference>
<organism evidence="3">
    <name type="scientific">Cyprideis torosa</name>
    <dbReference type="NCBI Taxonomy" id="163714"/>
    <lineage>
        <taxon>Eukaryota</taxon>
        <taxon>Metazoa</taxon>
        <taxon>Ecdysozoa</taxon>
        <taxon>Arthropoda</taxon>
        <taxon>Crustacea</taxon>
        <taxon>Oligostraca</taxon>
        <taxon>Ostracoda</taxon>
        <taxon>Podocopa</taxon>
        <taxon>Podocopida</taxon>
        <taxon>Cytherocopina</taxon>
        <taxon>Cytheroidea</taxon>
        <taxon>Cytherideidae</taxon>
        <taxon>Cyprideis</taxon>
    </lineage>
</organism>
<dbReference type="Pfam" id="PF16178">
    <property type="entry name" value="Anoct_dimer"/>
    <property type="match status" value="1"/>
</dbReference>
<name>A0A7R8ZPA1_9CRUS</name>
<reference evidence="3" key="1">
    <citation type="submission" date="2020-11" db="EMBL/GenBank/DDBJ databases">
        <authorList>
            <person name="Tran Van P."/>
        </authorList>
    </citation>
    <scope>NUCLEOTIDE SEQUENCE</scope>
</reference>
<feature type="compositionally biased region" description="Acidic residues" evidence="1">
    <location>
        <begin position="343"/>
        <end position="352"/>
    </location>
</feature>
<feature type="domain" description="Anoctamin dimerisation" evidence="2">
    <location>
        <begin position="261"/>
        <end position="349"/>
    </location>
</feature>
<dbReference type="InterPro" id="IPR032394">
    <property type="entry name" value="Anoct_dimer"/>
</dbReference>
<dbReference type="OrthoDB" id="296386at2759"/>
<proteinExistence type="predicted"/>
<evidence type="ECO:0000313" key="3">
    <source>
        <dbReference type="EMBL" id="CAD7227254.1"/>
    </source>
</evidence>
<gene>
    <name evidence="3" type="ORF">CTOB1V02_LOCUS5162</name>
</gene>
<accession>A0A7R8ZPA1</accession>
<protein>
    <recommendedName>
        <fullName evidence="2">Anoctamin dimerisation domain-containing protein</fullName>
    </recommendedName>
</protein>
<sequence length="362" mass="40941">MPPDNEVFRAVLFPLKLVYGRIDSQVMSPNNDLKTAMPSLLIIIGPGKPLLHEMMNTPHIGSPVTVFKHLNGTGMVAPSVCRATAEPLGPGGPSPVDPLIRKGSSTKQALFGCVLLSLHLFLHAFQHHLTHLHESPTKKPPFEPRLRILNLLVDDCHMIRCSPVGAVIVDRGCTNPYLLIPLWMLKRCINSKTEGRKSAQKIHFEIQEVISDSDLLLCMIPLTYTSEFVELRSPRAQDLLCLENFQLAMMVVLNQNSPEIFFEDGTTRIDFVLVWKSDDAGLLAHKVTKRTLFEQNLEDDGLLLEYSDNKDLQLRFVKIHAPYNVLLRYAEILKMKMPMKEPYEEEADEPDTEQVIVSRRTM</sequence>
<dbReference type="EMBL" id="OB661082">
    <property type="protein sequence ID" value="CAD7227254.1"/>
    <property type="molecule type" value="Genomic_DNA"/>
</dbReference>
<feature type="region of interest" description="Disordered" evidence="1">
    <location>
        <begin position="343"/>
        <end position="362"/>
    </location>
</feature>
<evidence type="ECO:0000256" key="1">
    <source>
        <dbReference type="SAM" id="MobiDB-lite"/>
    </source>
</evidence>